<evidence type="ECO:0000313" key="2">
    <source>
        <dbReference type="Proteomes" id="UP000236291"/>
    </source>
</evidence>
<feature type="non-terminal residue" evidence="1">
    <location>
        <position position="1"/>
    </location>
</feature>
<dbReference type="AlphaFoldDB" id="A0A2K3K6G7"/>
<gene>
    <name evidence="1" type="ORF">L195_g052679</name>
</gene>
<dbReference type="Proteomes" id="UP000236291">
    <property type="component" value="Unassembled WGS sequence"/>
</dbReference>
<dbReference type="EMBL" id="ASHM01086297">
    <property type="protein sequence ID" value="PNX61872.1"/>
    <property type="molecule type" value="Genomic_DNA"/>
</dbReference>
<comment type="caution">
    <text evidence="1">The sequence shown here is derived from an EMBL/GenBank/DDBJ whole genome shotgun (WGS) entry which is preliminary data.</text>
</comment>
<evidence type="ECO:0000313" key="1">
    <source>
        <dbReference type="EMBL" id="PNX61872.1"/>
    </source>
</evidence>
<reference evidence="1 2" key="2">
    <citation type="journal article" date="2017" name="Front. Plant Sci.">
        <title>Gene Classification and Mining of Molecular Markers Useful in Red Clover (Trifolium pratense) Breeding.</title>
        <authorList>
            <person name="Istvanek J."/>
            <person name="Dluhosova J."/>
            <person name="Dluhos P."/>
            <person name="Patkova L."/>
            <person name="Nedelnik J."/>
            <person name="Repkova J."/>
        </authorList>
    </citation>
    <scope>NUCLEOTIDE SEQUENCE [LARGE SCALE GENOMIC DNA]</scope>
    <source>
        <strain evidence="2">cv. Tatra</strain>
        <tissue evidence="1">Young leaves</tissue>
    </source>
</reference>
<organism evidence="1 2">
    <name type="scientific">Trifolium pratense</name>
    <name type="common">Red clover</name>
    <dbReference type="NCBI Taxonomy" id="57577"/>
    <lineage>
        <taxon>Eukaryota</taxon>
        <taxon>Viridiplantae</taxon>
        <taxon>Streptophyta</taxon>
        <taxon>Embryophyta</taxon>
        <taxon>Tracheophyta</taxon>
        <taxon>Spermatophyta</taxon>
        <taxon>Magnoliopsida</taxon>
        <taxon>eudicotyledons</taxon>
        <taxon>Gunneridae</taxon>
        <taxon>Pentapetalae</taxon>
        <taxon>rosids</taxon>
        <taxon>fabids</taxon>
        <taxon>Fabales</taxon>
        <taxon>Fabaceae</taxon>
        <taxon>Papilionoideae</taxon>
        <taxon>50 kb inversion clade</taxon>
        <taxon>NPAAA clade</taxon>
        <taxon>Hologalegina</taxon>
        <taxon>IRL clade</taxon>
        <taxon>Trifolieae</taxon>
        <taxon>Trifolium</taxon>
    </lineage>
</organism>
<reference evidence="1 2" key="1">
    <citation type="journal article" date="2014" name="Am. J. Bot.">
        <title>Genome assembly and annotation for red clover (Trifolium pratense; Fabaceae).</title>
        <authorList>
            <person name="Istvanek J."/>
            <person name="Jaros M."/>
            <person name="Krenek A."/>
            <person name="Repkova J."/>
        </authorList>
    </citation>
    <scope>NUCLEOTIDE SEQUENCE [LARGE SCALE GENOMIC DNA]</scope>
    <source>
        <strain evidence="2">cv. Tatra</strain>
        <tissue evidence="1">Young leaves</tissue>
    </source>
</reference>
<proteinExistence type="predicted"/>
<sequence>KTKTTLKYFEYVIDELACGLEDKCQKLESQFSSDVLVEEDKAVEDIEEIKASHGKIFADCKEESTRQQLLHILEENTKLVTHIQQDHSEQLKGLRQIRVLVIVLDGEGQSLVDELLLEDDDEDLEDDELLLLLLKE</sequence>
<name>A0A2K3K6G7_TRIPR</name>
<protein>
    <submittedName>
        <fullName evidence="1">Uncharacterized protein</fullName>
    </submittedName>
</protein>
<accession>A0A2K3K6G7</accession>